<dbReference type="PRINTS" id="PR01607">
    <property type="entry name" value="APYRASEFAMLY"/>
</dbReference>
<dbReference type="SUPFAM" id="SSF55816">
    <property type="entry name" value="5'-nucleotidase (syn. UDP-sugar hydrolase), C-terminal domain"/>
    <property type="match status" value="1"/>
</dbReference>
<dbReference type="InterPro" id="IPR036907">
    <property type="entry name" value="5'-Nucleotdase_C_sf"/>
</dbReference>
<keyword evidence="4" id="KW-1185">Reference proteome</keyword>
<evidence type="ECO:0000259" key="2">
    <source>
        <dbReference type="Pfam" id="PF02872"/>
    </source>
</evidence>
<dbReference type="PROSITE" id="PS00785">
    <property type="entry name" value="5_NUCLEOTIDASE_1"/>
    <property type="match status" value="1"/>
</dbReference>
<dbReference type="PANTHER" id="PTHR11575:SF24">
    <property type="entry name" value="5'-NUCLEOTIDASE"/>
    <property type="match status" value="1"/>
</dbReference>
<comment type="caution">
    <text evidence="3">The sequence shown here is derived from an EMBL/GenBank/DDBJ whole genome shotgun (WGS) entry which is preliminary data.</text>
</comment>
<comment type="similarity">
    <text evidence="1">Belongs to the 5'-nucleotidase family.</text>
</comment>
<reference evidence="4" key="1">
    <citation type="journal article" date="2019" name="Int. J. Syst. Evol. Microbiol.">
        <title>The Global Catalogue of Microorganisms (GCM) 10K type strain sequencing project: providing services to taxonomists for standard genome sequencing and annotation.</title>
        <authorList>
            <consortium name="The Broad Institute Genomics Platform"/>
            <consortium name="The Broad Institute Genome Sequencing Center for Infectious Disease"/>
            <person name="Wu L."/>
            <person name="Ma J."/>
        </authorList>
    </citation>
    <scope>NUCLEOTIDE SEQUENCE [LARGE SCALE GENOMIC DNA]</scope>
    <source>
        <strain evidence="4">CCTCC AB 2017081</strain>
    </source>
</reference>
<dbReference type="InterPro" id="IPR006146">
    <property type="entry name" value="5'-Nucleotdase_CS"/>
</dbReference>
<evidence type="ECO:0000313" key="3">
    <source>
        <dbReference type="EMBL" id="MFC3835120.1"/>
    </source>
</evidence>
<dbReference type="RefSeq" id="WP_322471991.1">
    <property type="nucleotide sequence ID" value="NZ_JBHRZG010000024.1"/>
</dbReference>
<dbReference type="PANTHER" id="PTHR11575">
    <property type="entry name" value="5'-NUCLEOTIDASE-RELATED"/>
    <property type="match status" value="1"/>
</dbReference>
<dbReference type="Gene3D" id="3.90.780.10">
    <property type="entry name" value="5'-Nucleotidase, C-terminal domain"/>
    <property type="match status" value="1"/>
</dbReference>
<gene>
    <name evidence="3" type="ORF">ACFOSB_19840</name>
</gene>
<keyword evidence="1" id="KW-0547">Nucleotide-binding</keyword>
<protein>
    <submittedName>
        <fullName evidence="3">Bifunctional metallophosphatase/5'-nucleotidase</fullName>
    </submittedName>
</protein>
<dbReference type="InterPro" id="IPR006179">
    <property type="entry name" value="5_nucleotidase/apyrase"/>
</dbReference>
<sequence length="476" mass="49645">MPELTILHTNDIHGHLTALARLTTVARAEHAAAAAAGRTVYRWDGGDAIDRRFEPCRLTRGASLPPVLAASGVTLQAVGNDIGLPYGMLALEHVAARATYPMLAANLRDGTGPVVNGIRESVLLDAPDGTRIGVFGLTDPWNGVYRVYGLNMPDEQDVAARLVAELRAAGAGLVVLLSHLGLDADRRMAAAVSGIDLIVGAHSHDLLPVGEWVGRTLIVQAGNYAEHLGRVDVTTDAGGQLLAAAAHVISIPHDAPEDAVVMRAMDDLNVELDGIRGQVIGDLDDPLTLDHFGVSPVAQVAAVALRHRAGAEIGLIGSGAFHTGLAAGPVTFGALADALPVTVNPLVSRVSGAALRRALERGVEPEVVSFRLRGLRGSPIGVPAVAGASVHVDPTAAAGQRVIAVTVNGEPLDPDRLYTVAHTDLDNEEFSYLSGDGVTLLGSDYTVLVEDVLHEYLRAHSPVGTPEVAWHGLTPT</sequence>
<dbReference type="Pfam" id="PF02872">
    <property type="entry name" value="5_nucleotid_C"/>
    <property type="match status" value="1"/>
</dbReference>
<dbReference type="Gene3D" id="3.60.21.10">
    <property type="match status" value="1"/>
</dbReference>
<evidence type="ECO:0000256" key="1">
    <source>
        <dbReference type="RuleBase" id="RU362119"/>
    </source>
</evidence>
<proteinExistence type="inferred from homology"/>
<dbReference type="SUPFAM" id="SSF56300">
    <property type="entry name" value="Metallo-dependent phosphatases"/>
    <property type="match status" value="1"/>
</dbReference>
<keyword evidence="1" id="KW-0378">Hydrolase</keyword>
<feature type="domain" description="5'-Nucleotidase C-terminal" evidence="2">
    <location>
        <begin position="291"/>
        <end position="424"/>
    </location>
</feature>
<evidence type="ECO:0000313" key="4">
    <source>
        <dbReference type="Proteomes" id="UP001595803"/>
    </source>
</evidence>
<dbReference type="InterPro" id="IPR029052">
    <property type="entry name" value="Metallo-depent_PP-like"/>
</dbReference>
<dbReference type="InterPro" id="IPR008334">
    <property type="entry name" value="5'-Nucleotdase_C"/>
</dbReference>
<accession>A0ABV7ZFZ1</accession>
<organism evidence="3 4">
    <name type="scientific">Deinococcus rufus</name>
    <dbReference type="NCBI Taxonomy" id="2136097"/>
    <lineage>
        <taxon>Bacteria</taxon>
        <taxon>Thermotogati</taxon>
        <taxon>Deinococcota</taxon>
        <taxon>Deinococci</taxon>
        <taxon>Deinococcales</taxon>
        <taxon>Deinococcaceae</taxon>
        <taxon>Deinococcus</taxon>
    </lineage>
</organism>
<dbReference type="EMBL" id="JBHRZG010000024">
    <property type="protein sequence ID" value="MFC3835120.1"/>
    <property type="molecule type" value="Genomic_DNA"/>
</dbReference>
<dbReference type="Proteomes" id="UP001595803">
    <property type="component" value="Unassembled WGS sequence"/>
</dbReference>
<name>A0ABV7ZFZ1_9DEIO</name>